<gene>
    <name evidence="7" type="ORF">BB561_000402</name>
</gene>
<dbReference type="InterPro" id="IPR011990">
    <property type="entry name" value="TPR-like_helical_dom_sf"/>
</dbReference>
<feature type="repeat" description="TPR" evidence="2">
    <location>
        <begin position="17"/>
        <end position="50"/>
    </location>
</feature>
<dbReference type="InterPro" id="IPR008978">
    <property type="entry name" value="HSP20-like_chaperone"/>
</dbReference>
<dbReference type="EMBL" id="MBFR01000008">
    <property type="protein sequence ID" value="PVU97687.1"/>
    <property type="molecule type" value="Genomic_DNA"/>
</dbReference>
<proteinExistence type="inferred from homology"/>
<dbReference type="AlphaFoldDB" id="A0A2T9YZE7"/>
<dbReference type="GO" id="GO:0051087">
    <property type="term" value="F:protein-folding chaperone binding"/>
    <property type="evidence" value="ECO:0007669"/>
    <property type="project" value="InterPro"/>
</dbReference>
<evidence type="ECO:0008006" key="9">
    <source>
        <dbReference type="Google" id="ProtNLM"/>
    </source>
</evidence>
<dbReference type="PROSITE" id="PS50005">
    <property type="entry name" value="TPR"/>
    <property type="match status" value="1"/>
</dbReference>
<dbReference type="InterPro" id="IPR007052">
    <property type="entry name" value="CS_dom"/>
</dbReference>
<dbReference type="CDD" id="cd06466">
    <property type="entry name" value="p23_CS_SGT1_like"/>
    <property type="match status" value="1"/>
</dbReference>
<keyword evidence="8" id="KW-1185">Reference proteome</keyword>
<accession>A0A2T9YZE7</accession>
<evidence type="ECO:0000256" key="4">
    <source>
        <dbReference type="SAM" id="MobiDB-lite"/>
    </source>
</evidence>
<dbReference type="Proteomes" id="UP000245383">
    <property type="component" value="Unassembled WGS sequence"/>
</dbReference>
<feature type="domain" description="CS" evidence="6">
    <location>
        <begin position="164"/>
        <end position="255"/>
    </location>
</feature>
<organism evidence="7 8">
    <name type="scientific">Smittium simulii</name>
    <dbReference type="NCBI Taxonomy" id="133385"/>
    <lineage>
        <taxon>Eukaryota</taxon>
        <taxon>Fungi</taxon>
        <taxon>Fungi incertae sedis</taxon>
        <taxon>Zoopagomycota</taxon>
        <taxon>Kickxellomycotina</taxon>
        <taxon>Harpellomycetes</taxon>
        <taxon>Harpellales</taxon>
        <taxon>Legeriomycetaceae</taxon>
        <taxon>Smittium</taxon>
    </lineage>
</organism>
<dbReference type="Pfam" id="PF04969">
    <property type="entry name" value="CS"/>
    <property type="match status" value="1"/>
</dbReference>
<dbReference type="InterPro" id="IPR007699">
    <property type="entry name" value="SGS_dom"/>
</dbReference>
<keyword evidence="3" id="KW-0175">Coiled coil</keyword>
<evidence type="ECO:0000256" key="1">
    <source>
        <dbReference type="ARBA" id="ARBA00008509"/>
    </source>
</evidence>
<comment type="similarity">
    <text evidence="1">Belongs to the SGT1 family.</text>
</comment>
<feature type="domain" description="SGS" evidence="5">
    <location>
        <begin position="272"/>
        <end position="364"/>
    </location>
</feature>
<dbReference type="OrthoDB" id="1898560at2759"/>
<evidence type="ECO:0000259" key="5">
    <source>
        <dbReference type="PROSITE" id="PS51048"/>
    </source>
</evidence>
<dbReference type="Gene3D" id="1.25.40.10">
    <property type="entry name" value="Tetratricopeptide repeat domain"/>
    <property type="match status" value="1"/>
</dbReference>
<dbReference type="SMART" id="SM00028">
    <property type="entry name" value="TPR"/>
    <property type="match status" value="2"/>
</dbReference>
<sequence>MDRTAQHKAHNGFTEIVNQQYQEGVKEFFYEDYEKAIECFTKAISEDNNNAEYYIKRGFSFKRLGMVLDAISDLKIGLTLVENNKELDNIRRVSSVISELLIESKQLEEAIEYYKKSKALLVGSNNRSKDSASYAKKMQNIEALESKLKSAGAKLSDVKNEAALHRPKYEYYQSDDFVIIDIFHKNLNKDSVRTLFELNAVSVFIKNADESIVEIRFTPLFDNIVAEKSSFKILSTKLEIKLAKQECQRFWVSLEKSAKTEEAQNNTKLVNDYPSSNVNSSTRSKNWSAIENEIDRELAVNEENSDLSSLFSKIYRDADDDTRRAMMKSYIESNGTTLSTNWKDVAKGTVETKPPQGMIPKSYK</sequence>
<keyword evidence="2" id="KW-0802">TPR repeat</keyword>
<evidence type="ECO:0000259" key="6">
    <source>
        <dbReference type="PROSITE" id="PS51203"/>
    </source>
</evidence>
<name>A0A2T9YZE7_9FUNG</name>
<comment type="caution">
    <text evidence="7">The sequence shown here is derived from an EMBL/GenBank/DDBJ whole genome shotgun (WGS) entry which is preliminary data.</text>
</comment>
<feature type="region of interest" description="Disordered" evidence="4">
    <location>
        <begin position="263"/>
        <end position="285"/>
    </location>
</feature>
<evidence type="ECO:0000256" key="3">
    <source>
        <dbReference type="SAM" id="Coils"/>
    </source>
</evidence>
<protein>
    <recommendedName>
        <fullName evidence="9">SGS domain-containing protein</fullName>
    </recommendedName>
</protein>
<dbReference type="STRING" id="133385.A0A2T9YZE7"/>
<dbReference type="SUPFAM" id="SSF49764">
    <property type="entry name" value="HSP20-like chaperones"/>
    <property type="match status" value="1"/>
</dbReference>
<dbReference type="SUPFAM" id="SSF48452">
    <property type="entry name" value="TPR-like"/>
    <property type="match status" value="1"/>
</dbReference>
<dbReference type="InterPro" id="IPR019734">
    <property type="entry name" value="TPR_rpt"/>
</dbReference>
<dbReference type="InterPro" id="IPR044563">
    <property type="entry name" value="Sgt1-like"/>
</dbReference>
<dbReference type="PROSITE" id="PS51048">
    <property type="entry name" value="SGS"/>
    <property type="match status" value="1"/>
</dbReference>
<evidence type="ECO:0000256" key="2">
    <source>
        <dbReference type="PROSITE-ProRule" id="PRU00339"/>
    </source>
</evidence>
<dbReference type="PROSITE" id="PS51203">
    <property type="entry name" value="CS"/>
    <property type="match status" value="1"/>
</dbReference>
<evidence type="ECO:0000313" key="7">
    <source>
        <dbReference type="EMBL" id="PVU97687.1"/>
    </source>
</evidence>
<feature type="coiled-coil region" evidence="3">
    <location>
        <begin position="134"/>
        <end position="161"/>
    </location>
</feature>
<dbReference type="Pfam" id="PF05002">
    <property type="entry name" value="SGS"/>
    <property type="match status" value="1"/>
</dbReference>
<dbReference type="PANTHER" id="PTHR45862">
    <property type="entry name" value="PROTEIN SGT1 HOMOLOG"/>
    <property type="match status" value="1"/>
</dbReference>
<reference evidence="7 8" key="1">
    <citation type="journal article" date="2018" name="MBio">
        <title>Comparative Genomics Reveals the Core Gene Toolbox for the Fungus-Insect Symbiosis.</title>
        <authorList>
            <person name="Wang Y."/>
            <person name="Stata M."/>
            <person name="Wang W."/>
            <person name="Stajich J.E."/>
            <person name="White M.M."/>
            <person name="Moncalvo J.M."/>
        </authorList>
    </citation>
    <scope>NUCLEOTIDE SEQUENCE [LARGE SCALE GENOMIC DNA]</scope>
    <source>
        <strain evidence="7 8">SWE-8-4</strain>
    </source>
</reference>
<dbReference type="Gene3D" id="2.60.40.790">
    <property type="match status" value="1"/>
</dbReference>
<evidence type="ECO:0000313" key="8">
    <source>
        <dbReference type="Proteomes" id="UP000245383"/>
    </source>
</evidence>